<proteinExistence type="inferred from homology"/>
<evidence type="ECO:0000256" key="5">
    <source>
        <dbReference type="ARBA" id="ARBA00012518"/>
    </source>
</evidence>
<keyword evidence="16 19" id="KW-0961">Cell wall biogenesis/degradation</keyword>
<evidence type="ECO:0000256" key="14">
    <source>
        <dbReference type="ARBA" id="ARBA00023002"/>
    </source>
</evidence>
<dbReference type="SUPFAM" id="SSF56194">
    <property type="entry name" value="Uridine diphospho-N-Acetylenolpyruvylglucosamine reductase, MurB, C-terminal domain"/>
    <property type="match status" value="1"/>
</dbReference>
<dbReference type="PROSITE" id="PS51387">
    <property type="entry name" value="FAD_PCMH"/>
    <property type="match status" value="1"/>
</dbReference>
<dbReference type="PANTHER" id="PTHR21071:SF4">
    <property type="entry name" value="UDP-N-ACETYLENOLPYRUVOYLGLUCOSAMINE REDUCTASE"/>
    <property type="match status" value="1"/>
</dbReference>
<dbReference type="GO" id="GO:0005829">
    <property type="term" value="C:cytosol"/>
    <property type="evidence" value="ECO:0007669"/>
    <property type="project" value="TreeGrafter"/>
</dbReference>
<dbReference type="GO" id="GO:0071949">
    <property type="term" value="F:FAD binding"/>
    <property type="evidence" value="ECO:0007669"/>
    <property type="project" value="InterPro"/>
</dbReference>
<feature type="domain" description="FAD-binding PCMH-type" evidence="20">
    <location>
        <begin position="43"/>
        <end position="235"/>
    </location>
</feature>
<dbReference type="InterPro" id="IPR036318">
    <property type="entry name" value="FAD-bd_PCMH-like_sf"/>
</dbReference>
<evidence type="ECO:0000256" key="7">
    <source>
        <dbReference type="ARBA" id="ARBA00022490"/>
    </source>
</evidence>
<keyword evidence="15 19" id="KW-0131">Cell cycle</keyword>
<evidence type="ECO:0000256" key="2">
    <source>
        <dbReference type="ARBA" id="ARBA00003921"/>
    </source>
</evidence>
<dbReference type="NCBIfam" id="TIGR00179">
    <property type="entry name" value="murB"/>
    <property type="match status" value="1"/>
</dbReference>
<evidence type="ECO:0000313" key="22">
    <source>
        <dbReference type="Proteomes" id="UP000184603"/>
    </source>
</evidence>
<dbReference type="HAMAP" id="MF_00037">
    <property type="entry name" value="MurB"/>
    <property type="match status" value="1"/>
</dbReference>
<evidence type="ECO:0000256" key="16">
    <source>
        <dbReference type="ARBA" id="ARBA00023316"/>
    </source>
</evidence>
<evidence type="ECO:0000256" key="15">
    <source>
        <dbReference type="ARBA" id="ARBA00023306"/>
    </source>
</evidence>
<evidence type="ECO:0000256" key="19">
    <source>
        <dbReference type="HAMAP-Rule" id="MF_00037"/>
    </source>
</evidence>
<comment type="cofactor">
    <cofactor evidence="1 19">
        <name>FAD</name>
        <dbReference type="ChEBI" id="CHEBI:57692"/>
    </cofactor>
</comment>
<comment type="function">
    <text evidence="2 19">Cell wall formation.</text>
</comment>
<dbReference type="GO" id="GO:0009252">
    <property type="term" value="P:peptidoglycan biosynthetic process"/>
    <property type="evidence" value="ECO:0007669"/>
    <property type="project" value="UniProtKB-UniRule"/>
</dbReference>
<feature type="active site" description="Proton donor" evidence="19">
    <location>
        <position position="237"/>
    </location>
</feature>
<feature type="active site" evidence="19">
    <location>
        <position position="309"/>
    </location>
</feature>
<keyword evidence="9 19" id="KW-0285">Flavoprotein</keyword>
<dbReference type="GO" id="GO:0008360">
    <property type="term" value="P:regulation of cell shape"/>
    <property type="evidence" value="ECO:0007669"/>
    <property type="project" value="UniProtKB-KW"/>
</dbReference>
<evidence type="ECO:0000313" key="21">
    <source>
        <dbReference type="EMBL" id="SHO49947.1"/>
    </source>
</evidence>
<dbReference type="Gene3D" id="3.30.465.10">
    <property type="match status" value="1"/>
</dbReference>
<evidence type="ECO:0000256" key="6">
    <source>
        <dbReference type="ARBA" id="ARBA00015188"/>
    </source>
</evidence>
<comment type="catalytic activity">
    <reaction evidence="18 19">
        <text>UDP-N-acetyl-alpha-D-muramate + NADP(+) = UDP-N-acetyl-3-O-(1-carboxyvinyl)-alpha-D-glucosamine + NADPH + H(+)</text>
        <dbReference type="Rhea" id="RHEA:12248"/>
        <dbReference type="ChEBI" id="CHEBI:15378"/>
        <dbReference type="ChEBI" id="CHEBI:57783"/>
        <dbReference type="ChEBI" id="CHEBI:58349"/>
        <dbReference type="ChEBI" id="CHEBI:68483"/>
        <dbReference type="ChEBI" id="CHEBI:70757"/>
        <dbReference type="EC" id="1.3.1.98"/>
    </reaction>
</comment>
<dbReference type="Gene3D" id="3.90.78.10">
    <property type="entry name" value="UDP-N-acetylenolpyruvoylglucosamine reductase, C-terminal domain"/>
    <property type="match status" value="1"/>
</dbReference>
<evidence type="ECO:0000256" key="3">
    <source>
        <dbReference type="ARBA" id="ARBA00004496"/>
    </source>
</evidence>
<keyword evidence="22" id="KW-1185">Reference proteome</keyword>
<dbReference type="EMBL" id="FRFE01000016">
    <property type="protein sequence ID" value="SHO49947.1"/>
    <property type="molecule type" value="Genomic_DNA"/>
</dbReference>
<accession>A0A1M7YBE2</accession>
<dbReference type="UniPathway" id="UPA00219"/>
<evidence type="ECO:0000256" key="8">
    <source>
        <dbReference type="ARBA" id="ARBA00022618"/>
    </source>
</evidence>
<evidence type="ECO:0000256" key="17">
    <source>
        <dbReference type="ARBA" id="ARBA00031026"/>
    </source>
</evidence>
<dbReference type="InterPro" id="IPR006094">
    <property type="entry name" value="Oxid_FAD_bind_N"/>
</dbReference>
<comment type="similarity">
    <text evidence="19">Belongs to the MurB family.</text>
</comment>
<evidence type="ECO:0000256" key="11">
    <source>
        <dbReference type="ARBA" id="ARBA00022857"/>
    </source>
</evidence>
<keyword evidence="10 19" id="KW-0274">FAD</keyword>
<name>A0A1M7YBE2_9BACT</name>
<evidence type="ECO:0000256" key="13">
    <source>
        <dbReference type="ARBA" id="ARBA00022984"/>
    </source>
</evidence>
<dbReference type="GO" id="GO:0071555">
    <property type="term" value="P:cell wall organization"/>
    <property type="evidence" value="ECO:0007669"/>
    <property type="project" value="UniProtKB-KW"/>
</dbReference>
<evidence type="ECO:0000256" key="18">
    <source>
        <dbReference type="ARBA" id="ARBA00048914"/>
    </source>
</evidence>
<dbReference type="SUPFAM" id="SSF56176">
    <property type="entry name" value="FAD-binding/transporter-associated domain-like"/>
    <property type="match status" value="1"/>
</dbReference>
<dbReference type="InterPro" id="IPR016167">
    <property type="entry name" value="FAD-bd_PCMH_sub1"/>
</dbReference>
<dbReference type="InterPro" id="IPR016166">
    <property type="entry name" value="FAD-bd_PCMH"/>
</dbReference>
<dbReference type="Pfam" id="PF02873">
    <property type="entry name" value="MurB_C"/>
    <property type="match status" value="1"/>
</dbReference>
<dbReference type="PANTHER" id="PTHR21071">
    <property type="entry name" value="UDP-N-ACETYLENOLPYRUVOYLGLUCOSAMINE REDUCTASE"/>
    <property type="match status" value="1"/>
</dbReference>
<keyword evidence="8 19" id="KW-0132">Cell division</keyword>
<protein>
    <recommendedName>
        <fullName evidence="6 19">UDP-N-acetylenolpyruvoylglucosamine reductase</fullName>
        <ecNumber evidence="5 19">1.3.1.98</ecNumber>
    </recommendedName>
    <alternativeName>
        <fullName evidence="17 19">UDP-N-acetylmuramate dehydrogenase</fullName>
    </alternativeName>
</protein>
<comment type="pathway">
    <text evidence="4 19">Cell wall biogenesis; peptidoglycan biosynthesis.</text>
</comment>
<evidence type="ECO:0000256" key="4">
    <source>
        <dbReference type="ARBA" id="ARBA00004752"/>
    </source>
</evidence>
<dbReference type="EC" id="1.3.1.98" evidence="5 19"/>
<dbReference type="GO" id="GO:0008762">
    <property type="term" value="F:UDP-N-acetylmuramate dehydrogenase activity"/>
    <property type="evidence" value="ECO:0007669"/>
    <property type="project" value="UniProtKB-UniRule"/>
</dbReference>
<keyword evidence="12 19" id="KW-0133">Cell shape</keyword>
<evidence type="ECO:0000256" key="1">
    <source>
        <dbReference type="ARBA" id="ARBA00001974"/>
    </source>
</evidence>
<dbReference type="InterPro" id="IPR011601">
    <property type="entry name" value="MurB_C"/>
</dbReference>
<evidence type="ECO:0000256" key="9">
    <source>
        <dbReference type="ARBA" id="ARBA00022630"/>
    </source>
</evidence>
<evidence type="ECO:0000259" key="20">
    <source>
        <dbReference type="PROSITE" id="PS51387"/>
    </source>
</evidence>
<keyword evidence="7 19" id="KW-0963">Cytoplasm</keyword>
<dbReference type="Pfam" id="PF01565">
    <property type="entry name" value="FAD_binding_4"/>
    <property type="match status" value="1"/>
</dbReference>
<keyword evidence="14 19" id="KW-0560">Oxidoreductase</keyword>
<dbReference type="GO" id="GO:0051301">
    <property type="term" value="P:cell division"/>
    <property type="evidence" value="ECO:0007669"/>
    <property type="project" value="UniProtKB-KW"/>
</dbReference>
<dbReference type="STRING" id="1121416.SAMN02745220_03179"/>
<keyword evidence="11 19" id="KW-0521">NADP</keyword>
<keyword evidence="13 19" id="KW-0573">Peptidoglycan synthesis</keyword>
<dbReference type="InterPro" id="IPR016169">
    <property type="entry name" value="FAD-bd_PCMH_sub2"/>
</dbReference>
<dbReference type="AlphaFoldDB" id="A0A1M7YBE2"/>
<evidence type="ECO:0000256" key="12">
    <source>
        <dbReference type="ARBA" id="ARBA00022960"/>
    </source>
</evidence>
<evidence type="ECO:0000256" key="10">
    <source>
        <dbReference type="ARBA" id="ARBA00022827"/>
    </source>
</evidence>
<gene>
    <name evidence="19" type="primary">murB</name>
    <name evidence="21" type="ORF">SAMN02745220_03179</name>
</gene>
<sequence>MPYRAQLLIMEISIEGWRQCVVDMVPAELVRFDEPMSRHTSFKIGGPADVFLAPRSYDDLLTCLEVVKKNGLPCFLLGGGTNILVADRGIRGVVISTAGLDSISVTGERLTAEAGARVEDVCMVAAEYGLSGVEFINGMPGSIGGAVWMNARCYGNSISEVLEQVEVVGEDLSLTTVSCDPSQFDYKRSPFQAMSGCIWQVKLHLKKGDRQEIYRKMEENHKDRVDKGHFKAPSAGSLFKNNHDFGAPTGKIIDELGLRGVTSGGAAIAPFHGNIFINQNNATAGDVLSLIRLAVEKAARERGIRLEPEVRLVGDWSPEELSFLTNVA</sequence>
<dbReference type="Proteomes" id="UP000184603">
    <property type="component" value="Unassembled WGS sequence"/>
</dbReference>
<comment type="caution">
    <text evidence="19">Lacks conserved residue(s) required for the propagation of feature annotation.</text>
</comment>
<dbReference type="InterPro" id="IPR036635">
    <property type="entry name" value="MurB_C_sf"/>
</dbReference>
<dbReference type="InterPro" id="IPR003170">
    <property type="entry name" value="MurB"/>
</dbReference>
<comment type="subcellular location">
    <subcellularLocation>
        <location evidence="3 19">Cytoplasm</location>
    </subcellularLocation>
</comment>
<dbReference type="Gene3D" id="3.30.43.10">
    <property type="entry name" value="Uridine Diphospho-n-acetylenolpyruvylglucosamine Reductase, domain 2"/>
    <property type="match status" value="1"/>
</dbReference>
<dbReference type="NCBIfam" id="NF010480">
    <property type="entry name" value="PRK13905.1"/>
    <property type="match status" value="1"/>
</dbReference>
<organism evidence="21 22">
    <name type="scientific">Desulfopila aestuarii DSM 18488</name>
    <dbReference type="NCBI Taxonomy" id="1121416"/>
    <lineage>
        <taxon>Bacteria</taxon>
        <taxon>Pseudomonadati</taxon>
        <taxon>Thermodesulfobacteriota</taxon>
        <taxon>Desulfobulbia</taxon>
        <taxon>Desulfobulbales</taxon>
        <taxon>Desulfocapsaceae</taxon>
        <taxon>Desulfopila</taxon>
    </lineage>
</organism>
<reference evidence="21 22" key="1">
    <citation type="submission" date="2016-12" db="EMBL/GenBank/DDBJ databases">
        <authorList>
            <person name="Song W.-J."/>
            <person name="Kurnit D.M."/>
        </authorList>
    </citation>
    <scope>NUCLEOTIDE SEQUENCE [LARGE SCALE GENOMIC DNA]</scope>
    <source>
        <strain evidence="21 22">DSM 18488</strain>
    </source>
</reference>